<evidence type="ECO:0000256" key="1">
    <source>
        <dbReference type="SAM" id="Phobius"/>
    </source>
</evidence>
<dbReference type="GeneID" id="63849344"/>
<evidence type="ECO:0000313" key="4">
    <source>
        <dbReference type="Proteomes" id="UP000800039"/>
    </source>
</evidence>
<protein>
    <submittedName>
        <fullName evidence="3">Uncharacterized protein</fullName>
    </submittedName>
</protein>
<keyword evidence="4" id="KW-1185">Reference proteome</keyword>
<sequence length="202" mass="21905">MLPKSLLLALFGCTAVLAAPMEHRLEDIQCRCLSFSTSAKPTLCTYLESHGLDWDTAYSLASDNNLQIQFASQDTISKVLEIRKPLPSSMLHVLSYGPAGPPDSTSLIQTEHKMVCGLGKEAKYMGRLDMDLGSEAHYVGVVVAAFMLFLCAYLLGEYAWTRYFGPRGGNIKLEGDEKALTAAAAAAAEKDHVDDATFTGFS</sequence>
<reference evidence="3" key="1">
    <citation type="submission" date="2020-01" db="EMBL/GenBank/DDBJ databases">
        <authorList>
            <consortium name="DOE Joint Genome Institute"/>
            <person name="Haridas S."/>
            <person name="Albert R."/>
            <person name="Binder M."/>
            <person name="Bloem J."/>
            <person name="Labutti K."/>
            <person name="Salamov A."/>
            <person name="Andreopoulos B."/>
            <person name="Baker S.E."/>
            <person name="Barry K."/>
            <person name="Bills G."/>
            <person name="Bluhm B.H."/>
            <person name="Cannon C."/>
            <person name="Castanera R."/>
            <person name="Culley D.E."/>
            <person name="Daum C."/>
            <person name="Ezra D."/>
            <person name="Gonzalez J.B."/>
            <person name="Henrissat B."/>
            <person name="Kuo A."/>
            <person name="Liang C."/>
            <person name="Lipzen A."/>
            <person name="Lutzoni F."/>
            <person name="Magnuson J."/>
            <person name="Mondo S."/>
            <person name="Nolan M."/>
            <person name="Ohm R."/>
            <person name="Pangilinan J."/>
            <person name="Park H.-J."/>
            <person name="Ramirez L."/>
            <person name="Alfaro M."/>
            <person name="Sun H."/>
            <person name="Tritt A."/>
            <person name="Yoshinaga Y."/>
            <person name="Zwiers L.-H."/>
            <person name="Turgeon B.G."/>
            <person name="Goodwin S.B."/>
            <person name="Spatafora J.W."/>
            <person name="Crous P.W."/>
            <person name="Grigoriev I.V."/>
        </authorList>
    </citation>
    <scope>NUCLEOTIDE SEQUENCE</scope>
    <source>
        <strain evidence="3">CBS 394.84</strain>
    </source>
</reference>
<keyword evidence="1" id="KW-0812">Transmembrane</keyword>
<proteinExistence type="predicted"/>
<feature type="chain" id="PRO_5040513385" evidence="2">
    <location>
        <begin position="19"/>
        <end position="202"/>
    </location>
</feature>
<dbReference type="EMBL" id="ML976618">
    <property type="protein sequence ID" value="KAF1841473.1"/>
    <property type="molecule type" value="Genomic_DNA"/>
</dbReference>
<organism evidence="3 4">
    <name type="scientific">Cucurbitaria berberidis CBS 394.84</name>
    <dbReference type="NCBI Taxonomy" id="1168544"/>
    <lineage>
        <taxon>Eukaryota</taxon>
        <taxon>Fungi</taxon>
        <taxon>Dikarya</taxon>
        <taxon>Ascomycota</taxon>
        <taxon>Pezizomycotina</taxon>
        <taxon>Dothideomycetes</taxon>
        <taxon>Pleosporomycetidae</taxon>
        <taxon>Pleosporales</taxon>
        <taxon>Pleosporineae</taxon>
        <taxon>Cucurbitariaceae</taxon>
        <taxon>Cucurbitaria</taxon>
    </lineage>
</organism>
<feature type="transmembrane region" description="Helical" evidence="1">
    <location>
        <begin position="136"/>
        <end position="155"/>
    </location>
</feature>
<dbReference type="AlphaFoldDB" id="A0A9P4G986"/>
<dbReference type="OrthoDB" id="3768069at2759"/>
<comment type="caution">
    <text evidence="3">The sequence shown here is derived from an EMBL/GenBank/DDBJ whole genome shotgun (WGS) entry which is preliminary data.</text>
</comment>
<evidence type="ECO:0000256" key="2">
    <source>
        <dbReference type="SAM" id="SignalP"/>
    </source>
</evidence>
<keyword evidence="1" id="KW-1133">Transmembrane helix</keyword>
<name>A0A9P4G986_9PLEO</name>
<dbReference type="Proteomes" id="UP000800039">
    <property type="component" value="Unassembled WGS sequence"/>
</dbReference>
<keyword evidence="1" id="KW-0472">Membrane</keyword>
<gene>
    <name evidence="3" type="ORF">K460DRAFT_358223</name>
</gene>
<accession>A0A9P4G986</accession>
<dbReference type="RefSeq" id="XP_040784036.1">
    <property type="nucleotide sequence ID" value="XM_040932092.1"/>
</dbReference>
<keyword evidence="2" id="KW-0732">Signal</keyword>
<feature type="signal peptide" evidence="2">
    <location>
        <begin position="1"/>
        <end position="18"/>
    </location>
</feature>
<evidence type="ECO:0000313" key="3">
    <source>
        <dbReference type="EMBL" id="KAF1841473.1"/>
    </source>
</evidence>